<dbReference type="PANTHER" id="PTHR27009">
    <property type="entry name" value="RUST RESISTANCE KINASE LR10-RELATED"/>
    <property type="match status" value="1"/>
</dbReference>
<reference evidence="19 20" key="1">
    <citation type="submission" date="2017-09" db="EMBL/GenBank/DDBJ databases">
        <title>WGS assembly of Aquilegia coerulea Goldsmith.</title>
        <authorList>
            <person name="Hodges S."/>
            <person name="Kramer E."/>
            <person name="Nordborg M."/>
            <person name="Tomkins J."/>
            <person name="Borevitz J."/>
            <person name="Derieg N."/>
            <person name="Yan J."/>
            <person name="Mihaltcheva S."/>
            <person name="Hayes R.D."/>
            <person name="Rokhsar D."/>
        </authorList>
    </citation>
    <scope>NUCLEOTIDE SEQUENCE [LARGE SCALE GENOMIC DNA]</scope>
    <source>
        <strain evidence="20">cv. Goldsmith</strain>
    </source>
</reference>
<evidence type="ECO:0000256" key="4">
    <source>
        <dbReference type="ARBA" id="ARBA00022679"/>
    </source>
</evidence>
<dbReference type="Proteomes" id="UP000230069">
    <property type="component" value="Unassembled WGS sequence"/>
</dbReference>
<dbReference type="InParanoid" id="A0A2G5ETP8"/>
<dbReference type="Gene3D" id="3.30.200.20">
    <property type="entry name" value="Phosphorylase Kinase, domain 1"/>
    <property type="match status" value="1"/>
</dbReference>
<evidence type="ECO:0000256" key="3">
    <source>
        <dbReference type="ARBA" id="ARBA00022527"/>
    </source>
</evidence>
<keyword evidence="3 16" id="KW-0723">Serine/threonine-protein kinase</keyword>
<keyword evidence="20" id="KW-1185">Reference proteome</keyword>
<evidence type="ECO:0000256" key="9">
    <source>
        <dbReference type="ARBA" id="ARBA00022840"/>
    </source>
</evidence>
<sequence>MDNPRRLDKNVKISSTEMEMLGEENVRSGTIEALLSDLAKEKPQPFSYEQLHSFTSDFKFKIGSGGFGEVYKGEFPDGVQIAVKVLKNYTRDVMEKQFRSEVGTTGRTYHPNLIKLYGYCNDAKILALIYEYMENGSFDKILFKNHLDIQWVKLYDIAIDIAKGISYLHESQIIHHDIKPGNVLLDSKLSPKVTDFGLARVNRELSLFTQTGFRGTPGYAAPEVFMGPQVKVSSKCDVFSFGMMLFDILGSKRNSKSQEWLPGQVWVHFKKKRLDKIVRDCGIGKDDEADAKTLCVIALSCAQHDPQNRPSMSTVVKMLEGEISPWTPVNPFPYYDTSSESNTRGSSTRARRRGQPAMSESSATSSSTGTRRRGQAPMSESSATGGSTGTRRHGQPPMVSPTFDKRYNH</sequence>
<comment type="catalytic activity">
    <reaction evidence="14">
        <text>L-seryl-[protein] + ATP = O-phospho-L-seryl-[protein] + ADP + H(+)</text>
        <dbReference type="Rhea" id="RHEA:17989"/>
        <dbReference type="Rhea" id="RHEA-COMP:9863"/>
        <dbReference type="Rhea" id="RHEA-COMP:11604"/>
        <dbReference type="ChEBI" id="CHEBI:15378"/>
        <dbReference type="ChEBI" id="CHEBI:29999"/>
        <dbReference type="ChEBI" id="CHEBI:30616"/>
        <dbReference type="ChEBI" id="CHEBI:83421"/>
        <dbReference type="ChEBI" id="CHEBI:456216"/>
        <dbReference type="EC" id="2.7.11.1"/>
    </reaction>
</comment>
<dbReference type="InterPro" id="IPR011009">
    <property type="entry name" value="Kinase-like_dom_sf"/>
</dbReference>
<dbReference type="PROSITE" id="PS00107">
    <property type="entry name" value="PROTEIN_KINASE_ATP"/>
    <property type="match status" value="1"/>
</dbReference>
<feature type="domain" description="Protein kinase" evidence="18">
    <location>
        <begin position="56"/>
        <end position="327"/>
    </location>
</feature>
<evidence type="ECO:0000259" key="18">
    <source>
        <dbReference type="PROSITE" id="PS50011"/>
    </source>
</evidence>
<evidence type="ECO:0000256" key="15">
    <source>
        <dbReference type="PROSITE-ProRule" id="PRU10141"/>
    </source>
</evidence>
<comment type="subcellular location">
    <subcellularLocation>
        <location evidence="1">Membrane</location>
        <topology evidence="1">Single-pass type I membrane protein</topology>
    </subcellularLocation>
</comment>
<evidence type="ECO:0000256" key="17">
    <source>
        <dbReference type="SAM" id="MobiDB-lite"/>
    </source>
</evidence>
<evidence type="ECO:0000256" key="7">
    <source>
        <dbReference type="ARBA" id="ARBA00022741"/>
    </source>
</evidence>
<dbReference type="InterPro" id="IPR000719">
    <property type="entry name" value="Prot_kinase_dom"/>
</dbReference>
<dbReference type="STRING" id="218851.A0A2G5ETP8"/>
<dbReference type="AlphaFoldDB" id="A0A2G5ETP8"/>
<keyword evidence="6" id="KW-0732">Signal</keyword>
<evidence type="ECO:0000313" key="19">
    <source>
        <dbReference type="EMBL" id="PIA59135.1"/>
    </source>
</evidence>
<dbReference type="OrthoDB" id="547759at2759"/>
<evidence type="ECO:0000256" key="12">
    <source>
        <dbReference type="ARBA" id="ARBA00023180"/>
    </source>
</evidence>
<evidence type="ECO:0000256" key="10">
    <source>
        <dbReference type="ARBA" id="ARBA00022989"/>
    </source>
</evidence>
<dbReference type="InterPro" id="IPR001245">
    <property type="entry name" value="Ser-Thr/Tyr_kinase_cat_dom"/>
</dbReference>
<feature type="compositionally biased region" description="Low complexity" evidence="17">
    <location>
        <begin position="359"/>
        <end position="369"/>
    </location>
</feature>
<evidence type="ECO:0000256" key="16">
    <source>
        <dbReference type="RuleBase" id="RU000304"/>
    </source>
</evidence>
<gene>
    <name evidence="19" type="ORF">AQUCO_00400176v1</name>
</gene>
<evidence type="ECO:0000256" key="13">
    <source>
        <dbReference type="ARBA" id="ARBA00047899"/>
    </source>
</evidence>
<dbReference type="GO" id="GO:0016020">
    <property type="term" value="C:membrane"/>
    <property type="evidence" value="ECO:0007669"/>
    <property type="project" value="UniProtKB-SubCell"/>
</dbReference>
<keyword evidence="5" id="KW-0812">Transmembrane</keyword>
<evidence type="ECO:0000256" key="14">
    <source>
        <dbReference type="ARBA" id="ARBA00048679"/>
    </source>
</evidence>
<dbReference type="Gene3D" id="1.10.510.10">
    <property type="entry name" value="Transferase(Phosphotransferase) domain 1"/>
    <property type="match status" value="1"/>
</dbReference>
<dbReference type="Pfam" id="PF07714">
    <property type="entry name" value="PK_Tyr_Ser-Thr"/>
    <property type="match status" value="1"/>
</dbReference>
<dbReference type="GO" id="GO:0004674">
    <property type="term" value="F:protein serine/threonine kinase activity"/>
    <property type="evidence" value="ECO:0007669"/>
    <property type="project" value="UniProtKB-KW"/>
</dbReference>
<name>A0A2G5ETP8_AQUCA</name>
<dbReference type="FunFam" id="1.10.510.10:FF:001023">
    <property type="entry name" value="Os07g0541700 protein"/>
    <property type="match status" value="1"/>
</dbReference>
<keyword evidence="10" id="KW-1133">Transmembrane helix</keyword>
<dbReference type="SUPFAM" id="SSF56112">
    <property type="entry name" value="Protein kinase-like (PK-like)"/>
    <property type="match status" value="1"/>
</dbReference>
<evidence type="ECO:0000256" key="6">
    <source>
        <dbReference type="ARBA" id="ARBA00022729"/>
    </source>
</evidence>
<evidence type="ECO:0000256" key="2">
    <source>
        <dbReference type="ARBA" id="ARBA00012513"/>
    </source>
</evidence>
<feature type="region of interest" description="Disordered" evidence="17">
    <location>
        <begin position="334"/>
        <end position="409"/>
    </location>
</feature>
<dbReference type="InterPro" id="IPR017441">
    <property type="entry name" value="Protein_kinase_ATP_BS"/>
</dbReference>
<keyword evidence="7 15" id="KW-0547">Nucleotide-binding</keyword>
<keyword evidence="12" id="KW-0325">Glycoprotein</keyword>
<comment type="similarity">
    <text evidence="16">Belongs to the protein kinase superfamily.</text>
</comment>
<organism evidence="19 20">
    <name type="scientific">Aquilegia coerulea</name>
    <name type="common">Rocky mountain columbine</name>
    <dbReference type="NCBI Taxonomy" id="218851"/>
    <lineage>
        <taxon>Eukaryota</taxon>
        <taxon>Viridiplantae</taxon>
        <taxon>Streptophyta</taxon>
        <taxon>Embryophyta</taxon>
        <taxon>Tracheophyta</taxon>
        <taxon>Spermatophyta</taxon>
        <taxon>Magnoliopsida</taxon>
        <taxon>Ranunculales</taxon>
        <taxon>Ranunculaceae</taxon>
        <taxon>Thalictroideae</taxon>
        <taxon>Aquilegia</taxon>
    </lineage>
</organism>
<keyword evidence="4" id="KW-0808">Transferase</keyword>
<dbReference type="InterPro" id="IPR045874">
    <property type="entry name" value="LRK10/LRL21-25-like"/>
</dbReference>
<comment type="catalytic activity">
    <reaction evidence="13">
        <text>L-threonyl-[protein] + ATP = O-phospho-L-threonyl-[protein] + ADP + H(+)</text>
        <dbReference type="Rhea" id="RHEA:46608"/>
        <dbReference type="Rhea" id="RHEA-COMP:11060"/>
        <dbReference type="Rhea" id="RHEA-COMP:11605"/>
        <dbReference type="ChEBI" id="CHEBI:15378"/>
        <dbReference type="ChEBI" id="CHEBI:30013"/>
        <dbReference type="ChEBI" id="CHEBI:30616"/>
        <dbReference type="ChEBI" id="CHEBI:61977"/>
        <dbReference type="ChEBI" id="CHEBI:456216"/>
        <dbReference type="EC" id="2.7.11.1"/>
    </reaction>
</comment>
<dbReference type="InterPro" id="IPR008271">
    <property type="entry name" value="Ser/Thr_kinase_AS"/>
</dbReference>
<dbReference type="GO" id="GO:0005524">
    <property type="term" value="F:ATP binding"/>
    <property type="evidence" value="ECO:0007669"/>
    <property type="project" value="UniProtKB-UniRule"/>
</dbReference>
<keyword evidence="8" id="KW-0418">Kinase</keyword>
<proteinExistence type="inferred from homology"/>
<dbReference type="PROSITE" id="PS50011">
    <property type="entry name" value="PROTEIN_KINASE_DOM"/>
    <property type="match status" value="1"/>
</dbReference>
<feature type="binding site" evidence="15">
    <location>
        <position position="84"/>
    </location>
    <ligand>
        <name>ATP</name>
        <dbReference type="ChEBI" id="CHEBI:30616"/>
    </ligand>
</feature>
<dbReference type="EC" id="2.7.11.1" evidence="2"/>
<keyword evidence="9 15" id="KW-0067">ATP-binding</keyword>
<evidence type="ECO:0000256" key="11">
    <source>
        <dbReference type="ARBA" id="ARBA00023136"/>
    </source>
</evidence>
<evidence type="ECO:0000256" key="1">
    <source>
        <dbReference type="ARBA" id="ARBA00004479"/>
    </source>
</evidence>
<dbReference type="SMART" id="SM00220">
    <property type="entry name" value="S_TKc"/>
    <property type="match status" value="1"/>
</dbReference>
<protein>
    <recommendedName>
        <fullName evidence="2">non-specific serine/threonine protein kinase</fullName>
        <ecNumber evidence="2">2.7.11.1</ecNumber>
    </recommendedName>
</protein>
<evidence type="ECO:0000256" key="5">
    <source>
        <dbReference type="ARBA" id="ARBA00022692"/>
    </source>
</evidence>
<evidence type="ECO:0000313" key="20">
    <source>
        <dbReference type="Proteomes" id="UP000230069"/>
    </source>
</evidence>
<dbReference type="EMBL" id="KZ305021">
    <property type="protein sequence ID" value="PIA59135.1"/>
    <property type="molecule type" value="Genomic_DNA"/>
</dbReference>
<accession>A0A2G5ETP8</accession>
<keyword evidence="11" id="KW-0472">Membrane</keyword>
<dbReference type="PROSITE" id="PS00108">
    <property type="entry name" value="PROTEIN_KINASE_ST"/>
    <property type="match status" value="1"/>
</dbReference>
<evidence type="ECO:0000256" key="8">
    <source>
        <dbReference type="ARBA" id="ARBA00022777"/>
    </source>
</evidence>